<organism evidence="2">
    <name type="scientific">Selaginella moellendorffii</name>
    <name type="common">Spikemoss</name>
    <dbReference type="NCBI Taxonomy" id="88036"/>
    <lineage>
        <taxon>Eukaryota</taxon>
        <taxon>Viridiplantae</taxon>
        <taxon>Streptophyta</taxon>
        <taxon>Embryophyta</taxon>
        <taxon>Tracheophyta</taxon>
        <taxon>Lycopodiopsida</taxon>
        <taxon>Selaginellales</taxon>
        <taxon>Selaginellaceae</taxon>
        <taxon>Selaginella</taxon>
    </lineage>
</organism>
<gene>
    <name evidence="1" type="ORF">SELMODRAFT_403911</name>
</gene>
<dbReference type="InParanoid" id="D8QSY7"/>
<dbReference type="KEGG" id="smo:SELMODRAFT_403911"/>
<accession>D8QSY7</accession>
<evidence type="ECO:0000313" key="1">
    <source>
        <dbReference type="EMBL" id="EFJ37020.1"/>
    </source>
</evidence>
<dbReference type="STRING" id="88036.D8QSY7"/>
<keyword evidence="2" id="KW-1185">Reference proteome</keyword>
<protein>
    <submittedName>
        <fullName evidence="1">Uncharacterized protein</fullName>
    </submittedName>
</protein>
<reference evidence="1 2" key="1">
    <citation type="journal article" date="2011" name="Science">
        <title>The Selaginella genome identifies genetic changes associated with the evolution of vascular plants.</title>
        <authorList>
            <person name="Banks J.A."/>
            <person name="Nishiyama T."/>
            <person name="Hasebe M."/>
            <person name="Bowman J.L."/>
            <person name="Gribskov M."/>
            <person name="dePamphilis C."/>
            <person name="Albert V.A."/>
            <person name="Aono N."/>
            <person name="Aoyama T."/>
            <person name="Ambrose B.A."/>
            <person name="Ashton N.W."/>
            <person name="Axtell M.J."/>
            <person name="Barker E."/>
            <person name="Barker M.S."/>
            <person name="Bennetzen J.L."/>
            <person name="Bonawitz N.D."/>
            <person name="Chapple C."/>
            <person name="Cheng C."/>
            <person name="Correa L.G."/>
            <person name="Dacre M."/>
            <person name="DeBarry J."/>
            <person name="Dreyer I."/>
            <person name="Elias M."/>
            <person name="Engstrom E.M."/>
            <person name="Estelle M."/>
            <person name="Feng L."/>
            <person name="Finet C."/>
            <person name="Floyd S.K."/>
            <person name="Frommer W.B."/>
            <person name="Fujita T."/>
            <person name="Gramzow L."/>
            <person name="Gutensohn M."/>
            <person name="Harholt J."/>
            <person name="Hattori M."/>
            <person name="Heyl A."/>
            <person name="Hirai T."/>
            <person name="Hiwatashi Y."/>
            <person name="Ishikawa M."/>
            <person name="Iwata M."/>
            <person name="Karol K.G."/>
            <person name="Koehler B."/>
            <person name="Kolukisaoglu U."/>
            <person name="Kubo M."/>
            <person name="Kurata T."/>
            <person name="Lalonde S."/>
            <person name="Li K."/>
            <person name="Li Y."/>
            <person name="Litt A."/>
            <person name="Lyons E."/>
            <person name="Manning G."/>
            <person name="Maruyama T."/>
            <person name="Michael T.P."/>
            <person name="Mikami K."/>
            <person name="Miyazaki S."/>
            <person name="Morinaga S."/>
            <person name="Murata T."/>
            <person name="Mueller-Roeber B."/>
            <person name="Nelson D.R."/>
            <person name="Obara M."/>
            <person name="Oguri Y."/>
            <person name="Olmstead R.G."/>
            <person name="Onodera N."/>
            <person name="Petersen B.L."/>
            <person name="Pils B."/>
            <person name="Prigge M."/>
            <person name="Rensing S.A."/>
            <person name="Riano-Pachon D.M."/>
            <person name="Roberts A.W."/>
            <person name="Sato Y."/>
            <person name="Scheller H.V."/>
            <person name="Schulz B."/>
            <person name="Schulz C."/>
            <person name="Shakirov E.V."/>
            <person name="Shibagaki N."/>
            <person name="Shinohara N."/>
            <person name="Shippen D.E."/>
            <person name="Soerensen I."/>
            <person name="Sotooka R."/>
            <person name="Sugimoto N."/>
            <person name="Sugita M."/>
            <person name="Sumikawa N."/>
            <person name="Tanurdzic M."/>
            <person name="Theissen G."/>
            <person name="Ulvskov P."/>
            <person name="Wakazuki S."/>
            <person name="Weng J.K."/>
            <person name="Willats W.W."/>
            <person name="Wipf D."/>
            <person name="Wolf P.G."/>
            <person name="Yang L."/>
            <person name="Zimmer A.D."/>
            <person name="Zhu Q."/>
            <person name="Mitros T."/>
            <person name="Hellsten U."/>
            <person name="Loque D."/>
            <person name="Otillar R."/>
            <person name="Salamov A."/>
            <person name="Schmutz J."/>
            <person name="Shapiro H."/>
            <person name="Lindquist E."/>
            <person name="Lucas S."/>
            <person name="Rokhsar D."/>
            <person name="Grigoriev I.V."/>
        </authorList>
    </citation>
    <scope>NUCLEOTIDE SEQUENCE [LARGE SCALE GENOMIC DNA]</scope>
</reference>
<dbReference type="EMBL" id="GL377566">
    <property type="protein sequence ID" value="EFJ37020.1"/>
    <property type="molecule type" value="Genomic_DNA"/>
</dbReference>
<sequence length="401" mass="44120">MGAQPAMASSSTSSVHGRVAFSSMQGRLLPLGERDLLLRLEASILLLGSLRSIPSLSLLLGSLVLGLGSIPSSLLLLVLRLGLLLCLSSSLRRLRLALLRVLGWCRSFSKQLLSPALITLDKCRPRISFLDWNPAAEIYPATVYGRKCERASKPFEQPVIRMSVDLYFGDFPSLPVISDLSDDGSDIFSIDDGLLKTADSMDAGCIHAKDREAARSEIAVCVRVAEVAQKTKLSVGVLLLYIRKQNIGIADYVLVQFLWGHVSRHQFLRKHLSTDGGCDKHMFLSKTVPADIDMQIQLEDKWNREWKGSRILWSRLLPRRNLTRTFYQSSTNPSVASGIPGSVAVSLTTAAGKTLLRMCCIVQWDLNGNLNYQKAGKTGSKATLSHAYFALLGKTNLLSDF</sequence>
<dbReference type="AlphaFoldDB" id="D8QSY7"/>
<proteinExistence type="predicted"/>
<dbReference type="HOGENOM" id="CLU_687730_0_0_1"/>
<evidence type="ECO:0000313" key="2">
    <source>
        <dbReference type="Proteomes" id="UP000001514"/>
    </source>
</evidence>
<dbReference type="Gramene" id="EFJ37020">
    <property type="protein sequence ID" value="EFJ37020"/>
    <property type="gene ID" value="SELMODRAFT_403911"/>
</dbReference>
<name>D8QSY7_SELML</name>
<dbReference type="Proteomes" id="UP000001514">
    <property type="component" value="Unassembled WGS sequence"/>
</dbReference>